<dbReference type="InterPro" id="IPR037221">
    <property type="entry name" value="H-type_lectin_dom_sf"/>
</dbReference>
<gene>
    <name evidence="3" type="ORF">Hypma_000215</name>
</gene>
<evidence type="ECO:0000313" key="4">
    <source>
        <dbReference type="Proteomes" id="UP000076154"/>
    </source>
</evidence>
<dbReference type="SUPFAM" id="SSF141086">
    <property type="entry name" value="Agglutinin HPA-like"/>
    <property type="match status" value="3"/>
</dbReference>
<protein>
    <recommendedName>
        <fullName evidence="2">H-type lectin domain-containing protein</fullName>
    </recommendedName>
</protein>
<dbReference type="GO" id="GO:0098609">
    <property type="term" value="P:cell-cell adhesion"/>
    <property type="evidence" value="ECO:0007669"/>
    <property type="project" value="TreeGrafter"/>
</dbReference>
<sequence length="279" mass="31270">MSTDPTNSFTTSQVRPWDKPQTENSIDIKLAPNPPSFPMGLTALDIDKRHGIRIKAFTDNLTQNSVRVHLDAWGDTMLYMASCNWLEVFANDREFQHGSVSTMDDHPWNKPQMTTAIKVNFPKAFGAAPTVIVWLNELDLNEKHNWRVKATVSDVTSTGFIMHLDTWGDTIMYSATATWIAYPANRPNIMSGSYNIMDVRAWDQPRAVNQGNVEFNKALQMVPRVLSGLNMMDIGCSANMRIKLGMSNVSKTGMTWNIDAWGDTVLYSAGASYLAIQEL</sequence>
<dbReference type="Gene3D" id="2.60.40.2080">
    <property type="match status" value="3"/>
</dbReference>
<dbReference type="GO" id="GO:0030247">
    <property type="term" value="F:polysaccharide binding"/>
    <property type="evidence" value="ECO:0007669"/>
    <property type="project" value="TreeGrafter"/>
</dbReference>
<dbReference type="PANTHER" id="PTHR46938">
    <property type="entry name" value="DISCOIDIN-1 SUBUNIT A-RELATED-RELATED"/>
    <property type="match status" value="1"/>
</dbReference>
<comment type="caution">
    <text evidence="3">The sequence shown here is derived from an EMBL/GenBank/DDBJ whole genome shotgun (WGS) entry which is preliminary data.</text>
</comment>
<evidence type="ECO:0000256" key="1">
    <source>
        <dbReference type="SAM" id="MobiDB-lite"/>
    </source>
</evidence>
<accession>A0A369J9N1</accession>
<dbReference type="EMBL" id="LUEZ02000101">
    <property type="protein sequence ID" value="RDB18568.1"/>
    <property type="molecule type" value="Genomic_DNA"/>
</dbReference>
<dbReference type="AlphaFoldDB" id="A0A369J9N1"/>
<evidence type="ECO:0000259" key="2">
    <source>
        <dbReference type="Pfam" id="PF09458"/>
    </source>
</evidence>
<dbReference type="GO" id="GO:0046871">
    <property type="term" value="F:N-acetylgalactosamine binding"/>
    <property type="evidence" value="ECO:0007669"/>
    <property type="project" value="TreeGrafter"/>
</dbReference>
<dbReference type="GO" id="GO:0098636">
    <property type="term" value="C:protein complex involved in cell adhesion"/>
    <property type="evidence" value="ECO:0007669"/>
    <property type="project" value="TreeGrafter"/>
</dbReference>
<dbReference type="InterPro" id="IPR052487">
    <property type="entry name" value="Galactose-binding_lectin"/>
</dbReference>
<organism evidence="3 4">
    <name type="scientific">Hypsizygus marmoreus</name>
    <name type="common">White beech mushroom</name>
    <name type="synonym">Agaricus marmoreus</name>
    <dbReference type="NCBI Taxonomy" id="39966"/>
    <lineage>
        <taxon>Eukaryota</taxon>
        <taxon>Fungi</taxon>
        <taxon>Dikarya</taxon>
        <taxon>Basidiomycota</taxon>
        <taxon>Agaricomycotina</taxon>
        <taxon>Agaricomycetes</taxon>
        <taxon>Agaricomycetidae</taxon>
        <taxon>Agaricales</taxon>
        <taxon>Tricholomatineae</taxon>
        <taxon>Lyophyllaceae</taxon>
        <taxon>Hypsizygus</taxon>
    </lineage>
</organism>
<dbReference type="GO" id="GO:0070492">
    <property type="term" value="F:oligosaccharide binding"/>
    <property type="evidence" value="ECO:0007669"/>
    <property type="project" value="TreeGrafter"/>
</dbReference>
<dbReference type="STRING" id="39966.A0A369J9N1"/>
<feature type="domain" description="H-type lectin" evidence="2">
    <location>
        <begin position="118"/>
        <end position="182"/>
    </location>
</feature>
<dbReference type="InParanoid" id="A0A369J9N1"/>
<feature type="domain" description="H-type lectin" evidence="2">
    <location>
        <begin position="212"/>
        <end position="276"/>
    </location>
</feature>
<feature type="region of interest" description="Disordered" evidence="1">
    <location>
        <begin position="1"/>
        <end position="23"/>
    </location>
</feature>
<evidence type="ECO:0000313" key="3">
    <source>
        <dbReference type="EMBL" id="RDB18568.1"/>
    </source>
</evidence>
<dbReference type="Pfam" id="PF09458">
    <property type="entry name" value="H_lectin"/>
    <property type="match status" value="3"/>
</dbReference>
<dbReference type="GO" id="GO:0009986">
    <property type="term" value="C:cell surface"/>
    <property type="evidence" value="ECO:0007669"/>
    <property type="project" value="TreeGrafter"/>
</dbReference>
<dbReference type="OrthoDB" id="5419324at2759"/>
<feature type="domain" description="H-type lectin" evidence="2">
    <location>
        <begin position="33"/>
        <end position="86"/>
    </location>
</feature>
<reference evidence="3" key="1">
    <citation type="submission" date="2018-04" db="EMBL/GenBank/DDBJ databases">
        <title>Whole genome sequencing of Hypsizygus marmoreus.</title>
        <authorList>
            <person name="Choi I.-G."/>
            <person name="Min B."/>
            <person name="Kim J.-G."/>
            <person name="Kim S."/>
            <person name="Oh Y.-L."/>
            <person name="Kong W.-S."/>
            <person name="Park H."/>
            <person name="Jeong J."/>
            <person name="Song E.-S."/>
        </authorList>
    </citation>
    <scope>NUCLEOTIDE SEQUENCE [LARGE SCALE GENOMIC DNA]</scope>
    <source>
        <strain evidence="3">51987-8</strain>
    </source>
</reference>
<name>A0A369J9N1_HYPMA</name>
<keyword evidence="4" id="KW-1185">Reference proteome</keyword>
<dbReference type="Proteomes" id="UP000076154">
    <property type="component" value="Unassembled WGS sequence"/>
</dbReference>
<dbReference type="InterPro" id="IPR019019">
    <property type="entry name" value="H-type_lectin_domain"/>
</dbReference>
<feature type="compositionally biased region" description="Polar residues" evidence="1">
    <location>
        <begin position="1"/>
        <end position="14"/>
    </location>
</feature>
<proteinExistence type="predicted"/>